<sequence>MTDLKLSEITQMNVVKELTRDEAIACNGGESFWYWICYAVGSATRAAGKLVKKHGEIAMEAGGSPGALAYK</sequence>
<dbReference type="Proteomes" id="UP000248314">
    <property type="component" value="Unassembled WGS sequence"/>
</dbReference>
<dbReference type="AlphaFoldDB" id="A0A318HRP2"/>
<evidence type="ECO:0000313" key="1">
    <source>
        <dbReference type="EMBL" id="PXX21068.1"/>
    </source>
</evidence>
<dbReference type="OrthoDB" id="1100238at2"/>
<protein>
    <submittedName>
        <fullName evidence="1">Uncharacterized protein</fullName>
    </submittedName>
</protein>
<reference evidence="1 2" key="1">
    <citation type="submission" date="2018-05" db="EMBL/GenBank/DDBJ databases">
        <title>Genomic Encyclopedia of Type Strains, Phase I: the one thousand microbial genomes (KMG-I) project.</title>
        <authorList>
            <person name="Kyrpides N."/>
        </authorList>
    </citation>
    <scope>NUCLEOTIDE SEQUENCE [LARGE SCALE GENOMIC DNA]</scope>
    <source>
        <strain evidence="1 2">DSM 15611</strain>
    </source>
</reference>
<organism evidence="1 2">
    <name type="scientific">Hoylesella shahii DSM 15611 = JCM 12083</name>
    <dbReference type="NCBI Taxonomy" id="1122991"/>
    <lineage>
        <taxon>Bacteria</taxon>
        <taxon>Pseudomonadati</taxon>
        <taxon>Bacteroidota</taxon>
        <taxon>Bacteroidia</taxon>
        <taxon>Bacteroidales</taxon>
        <taxon>Prevotellaceae</taxon>
        <taxon>Hoylesella</taxon>
    </lineage>
</organism>
<evidence type="ECO:0000313" key="2">
    <source>
        <dbReference type="Proteomes" id="UP000248314"/>
    </source>
</evidence>
<comment type="caution">
    <text evidence="1">The sequence shown here is derived from an EMBL/GenBank/DDBJ whole genome shotgun (WGS) entry which is preliminary data.</text>
</comment>
<accession>A0A318HRP2</accession>
<proteinExistence type="predicted"/>
<dbReference type="STRING" id="1122991.GCA_000613445_01665"/>
<keyword evidence="2" id="KW-1185">Reference proteome</keyword>
<dbReference type="RefSeq" id="WP_044075801.1">
    <property type="nucleotide sequence ID" value="NZ_BAIZ01000019.1"/>
</dbReference>
<gene>
    <name evidence="1" type="ORF">EJ73_01963</name>
</gene>
<dbReference type="EMBL" id="QJJX01000024">
    <property type="protein sequence ID" value="PXX21068.1"/>
    <property type="molecule type" value="Genomic_DNA"/>
</dbReference>
<name>A0A318HRP2_9BACT</name>